<organism evidence="3 4">
    <name type="scientific">Apatococcus fuscideae</name>
    <dbReference type="NCBI Taxonomy" id="2026836"/>
    <lineage>
        <taxon>Eukaryota</taxon>
        <taxon>Viridiplantae</taxon>
        <taxon>Chlorophyta</taxon>
        <taxon>core chlorophytes</taxon>
        <taxon>Trebouxiophyceae</taxon>
        <taxon>Chlorellales</taxon>
        <taxon>Chlorellaceae</taxon>
        <taxon>Apatococcus</taxon>
    </lineage>
</organism>
<feature type="region of interest" description="Disordered" evidence="1">
    <location>
        <begin position="176"/>
        <end position="201"/>
    </location>
</feature>
<accession>A0AAW1SWG9</accession>
<evidence type="ECO:0000256" key="1">
    <source>
        <dbReference type="SAM" id="MobiDB-lite"/>
    </source>
</evidence>
<protein>
    <submittedName>
        <fullName evidence="3">Uncharacterized protein</fullName>
    </submittedName>
</protein>
<evidence type="ECO:0000256" key="2">
    <source>
        <dbReference type="SAM" id="Phobius"/>
    </source>
</evidence>
<dbReference type="AlphaFoldDB" id="A0AAW1SWG9"/>
<keyword evidence="2" id="KW-0812">Transmembrane</keyword>
<dbReference type="EMBL" id="JALJOV010000883">
    <property type="protein sequence ID" value="KAK9859347.1"/>
    <property type="molecule type" value="Genomic_DNA"/>
</dbReference>
<feature type="transmembrane region" description="Helical" evidence="2">
    <location>
        <begin position="83"/>
        <end position="101"/>
    </location>
</feature>
<proteinExistence type="predicted"/>
<evidence type="ECO:0000313" key="3">
    <source>
        <dbReference type="EMBL" id="KAK9859347.1"/>
    </source>
</evidence>
<keyword evidence="2" id="KW-1133">Transmembrane helix</keyword>
<reference evidence="3 4" key="1">
    <citation type="journal article" date="2024" name="Nat. Commun.">
        <title>Phylogenomics reveals the evolutionary origins of lichenization in chlorophyte algae.</title>
        <authorList>
            <person name="Puginier C."/>
            <person name="Libourel C."/>
            <person name="Otte J."/>
            <person name="Skaloud P."/>
            <person name="Haon M."/>
            <person name="Grisel S."/>
            <person name="Petersen M."/>
            <person name="Berrin J.G."/>
            <person name="Delaux P.M."/>
            <person name="Dal Grande F."/>
            <person name="Keller J."/>
        </authorList>
    </citation>
    <scope>NUCLEOTIDE SEQUENCE [LARGE SCALE GENOMIC DNA]</scope>
    <source>
        <strain evidence="3 4">SAG 2523</strain>
    </source>
</reference>
<gene>
    <name evidence="3" type="ORF">WJX84_001934</name>
</gene>
<keyword evidence="2" id="KW-0472">Membrane</keyword>
<feature type="compositionally biased region" description="Polar residues" evidence="1">
    <location>
        <begin position="216"/>
        <end position="225"/>
    </location>
</feature>
<feature type="region of interest" description="Disordered" evidence="1">
    <location>
        <begin position="216"/>
        <end position="243"/>
    </location>
</feature>
<dbReference type="Proteomes" id="UP001485043">
    <property type="component" value="Unassembled WGS sequence"/>
</dbReference>
<feature type="transmembrane region" description="Helical" evidence="2">
    <location>
        <begin position="321"/>
        <end position="341"/>
    </location>
</feature>
<evidence type="ECO:0000313" key="4">
    <source>
        <dbReference type="Proteomes" id="UP001485043"/>
    </source>
</evidence>
<feature type="transmembrane region" description="Helical" evidence="2">
    <location>
        <begin position="281"/>
        <end position="301"/>
    </location>
</feature>
<keyword evidence="4" id="KW-1185">Reference proteome</keyword>
<feature type="region of interest" description="Disordered" evidence="1">
    <location>
        <begin position="139"/>
        <end position="159"/>
    </location>
</feature>
<feature type="transmembrane region" description="Helical" evidence="2">
    <location>
        <begin position="23"/>
        <end position="45"/>
    </location>
</feature>
<comment type="caution">
    <text evidence="3">The sequence shown here is derived from an EMBL/GenBank/DDBJ whole genome shotgun (WGS) entry which is preliminary data.</text>
</comment>
<feature type="transmembrane region" description="Helical" evidence="2">
    <location>
        <begin position="57"/>
        <end position="77"/>
    </location>
</feature>
<sequence>MLLARLEEPGGRLVLPALADLRLPLSTLSLLLPIIVPAGLIGWWVGMQRLSVANMTGIAAGICAAAGVGDLLSLVLWHPHSSLLPTLLWAAAGAALAHLAWRYQMGLHRAGHKLKKEGLGASSSLVARAAADTAWPSATSLDLESGSTGGRGAMEGGPPSAWLRADSWELLHQAEAHGAAAGRPGPGGTSMEDGPAHHRTFHPLSSAAADIFSSVAQPGAGSTSLGPDHPSKPSLPRSGGSPASPLSCPIVGLEAHAGGHLSQLSHLAASQHIPYSQSATILAALAAGGLLATSFSMLGPLAQQLVRGAVGAPRRAASQGVLNGTVLAASTYSLLGLGCLFSSSCLST</sequence>
<name>A0AAW1SWG9_9CHLO</name>